<comment type="caution">
    <text evidence="12">The sequence shown here is derived from an EMBL/GenBank/DDBJ whole genome shotgun (WGS) entry which is preliminary data.</text>
</comment>
<evidence type="ECO:0000256" key="5">
    <source>
        <dbReference type="ARBA" id="ARBA00022801"/>
    </source>
</evidence>
<dbReference type="Gene3D" id="2.120.10.60">
    <property type="entry name" value="Tricorn protease N-terminal domain"/>
    <property type="match status" value="1"/>
</dbReference>
<dbReference type="SUPFAM" id="SSF52096">
    <property type="entry name" value="ClpP/crotonase"/>
    <property type="match status" value="1"/>
</dbReference>
<dbReference type="Gene3D" id="2.30.42.10">
    <property type="match status" value="1"/>
</dbReference>
<feature type="region of interest" description="Disordered" evidence="10">
    <location>
        <begin position="1047"/>
        <end position="1072"/>
    </location>
</feature>
<keyword evidence="6 7" id="KW-0720">Serine protease</keyword>
<dbReference type="InterPro" id="IPR029414">
    <property type="entry name" value="Tricorn_PDZ"/>
</dbReference>
<dbReference type="Pfam" id="PF14685">
    <property type="entry name" value="PDZ_Tricorn"/>
    <property type="match status" value="1"/>
</dbReference>
<comment type="function">
    <text evidence="7">Degrades oligopeptides.</text>
</comment>
<dbReference type="InterPro" id="IPR036034">
    <property type="entry name" value="PDZ_sf"/>
</dbReference>
<dbReference type="InterPro" id="IPR028204">
    <property type="entry name" value="Tricorn_C1"/>
</dbReference>
<dbReference type="CDD" id="cd07562">
    <property type="entry name" value="Peptidase_S41_TRI"/>
    <property type="match status" value="1"/>
</dbReference>
<sequence length="1072" mass="121222">MSISGYYRYPAIAQHRIVFVSEDDLWCVDQEGGLARRLTAGWGSALRPILSPDGRWICFVGREEGDSEVYLMPQEGGEVTRLTYWGATTQPVAFHPDGSLIISSNAAQPFRSLFMLYKLSLNGGEPSAMNLGPANNIAFGPRGQIVLGRNTADPARWKRYRGGTRGQLWIDAEGHGQFRRYEGVNGNFASPMWVGNRIYFISDHEGYGNIYSIDPDGSHLDRHTDHETYYVRNAASDGQHIVYHAGGDLYVLDPATGANSRLEVEYHSQRAHIEPYYAKARDFWTDYTLNPDGSRILLTTRGKLYHMGNWEGPVDPLGALDGVRYRLSQWIPGDSRILTISDDGGEEGVELLDTKMHTRTRLPGQIGQAEQLKVSPDGQFAVIANHRHELWLADLKAFTLTLFDSSSYGPIRGLDFSSDSRWVAYAIHQSAKTCGIKVYHLVNHESEWITRPVLIDSDPVFDPSGRFLYFLSYRVFDPVYDNLRFDLGFPNGMHPYVVPLGRNQRSPFLPEPRPLSDPADKQEGSESETNAAVTIDFEGILDRAIPFPVPEGIYRQLEAGVDKVYWTTVEPQGSLRRSFLDAHIPQDATLHMYSLKDLKDEVLATRITNFSLNAKRDTLAIRSGKTLHIGKAGDKPDDKNSAKPGRESGWVDFQRIALSVNRRAEWEQMLREAWRLMRDNFWSDTMSGIDWEQIFHRYQVLLPRIATRSEFSDLVWEMQGELGTSHAYELGGDYRPEPNNRIGLLAAQFRWNPEFNGYEITHIARGDNAYEDENSPLLAPGLDIREGDVVTMVDEKPLDPRVPPEAQLINKASREVRLTLIRPQDRSSRAQVVVPLAQDMPVYYREWVNLNREKIHALSQGRVGYVHIPDMGPRGFSEFYRSYLRECEYEGLIVDVRFNGGGHVSQLILENLQRQRLGYDVPRHGQPEPYPQDSMLGPIVAITNEYAGSDGDIFSHSFKLMRLGSLVGQRTWGGVIGIWVRHRLVDGSITTQPEFSFWFKDVGWGVENYGTDPTIPAENSPEDYHNHKDNQLDCAIEEALRQLQSRPLGMPDFTEKPNLSPGPLPPRPGNGA</sequence>
<evidence type="ECO:0000256" key="3">
    <source>
        <dbReference type="ARBA" id="ARBA00022490"/>
    </source>
</evidence>
<comment type="subcellular location">
    <subcellularLocation>
        <location evidence="1 7">Cytoplasm</location>
    </subcellularLocation>
</comment>
<dbReference type="SUPFAM" id="SSF82171">
    <property type="entry name" value="DPP6 N-terminal domain-like"/>
    <property type="match status" value="1"/>
</dbReference>
<dbReference type="Gene3D" id="3.90.226.10">
    <property type="entry name" value="2-enoyl-CoA Hydratase, Chain A, domain 1"/>
    <property type="match status" value="1"/>
</dbReference>
<evidence type="ECO:0000256" key="1">
    <source>
        <dbReference type="ARBA" id="ARBA00004496"/>
    </source>
</evidence>
<comment type="similarity">
    <text evidence="2 7">Belongs to the peptidase S41B family.</text>
</comment>
<dbReference type="InterPro" id="IPR012393">
    <property type="entry name" value="Tricorn_protease"/>
</dbReference>
<evidence type="ECO:0000256" key="9">
    <source>
        <dbReference type="PIRSR" id="PIRSR036421-3"/>
    </source>
</evidence>
<dbReference type="Pfam" id="PF03572">
    <property type="entry name" value="Peptidase_S41"/>
    <property type="match status" value="1"/>
</dbReference>
<keyword evidence="4 7" id="KW-0645">Protease</keyword>
<dbReference type="Proteomes" id="UP000242699">
    <property type="component" value="Unassembled WGS sequence"/>
</dbReference>
<feature type="active site" description="Charge relay system" evidence="8">
    <location>
        <position position="726"/>
    </location>
</feature>
<dbReference type="InterPro" id="IPR005151">
    <property type="entry name" value="Tail-specific_protease"/>
</dbReference>
<dbReference type="PANTHER" id="PTHR43253:SF1">
    <property type="entry name" value="TRICORN PROTEASE HOMOLOG 2-RELATED"/>
    <property type="match status" value="1"/>
</dbReference>
<keyword evidence="3 7" id="KW-0963">Cytoplasm</keyword>
<dbReference type="GO" id="GO:0005737">
    <property type="term" value="C:cytoplasm"/>
    <property type="evidence" value="ECO:0007669"/>
    <property type="project" value="UniProtKB-SubCell"/>
</dbReference>
<dbReference type="InterPro" id="IPR015943">
    <property type="entry name" value="WD40/YVTN_repeat-like_dom_sf"/>
</dbReference>
<reference evidence="12 13" key="1">
    <citation type="journal article" date="2014" name="BMC Genomics">
        <title>Comparison of environmental and isolate Sulfobacillus genomes reveals diverse carbon, sulfur, nitrogen, and hydrogen metabolisms.</title>
        <authorList>
            <person name="Justice N.B."/>
            <person name="Norman A."/>
            <person name="Brown C.T."/>
            <person name="Singh A."/>
            <person name="Thomas B.C."/>
            <person name="Banfield J.F."/>
        </authorList>
    </citation>
    <scope>NUCLEOTIDE SEQUENCE [LARGE SCALE GENOMIC DNA]</scope>
    <source>
        <strain evidence="12">AMDSBA1</strain>
    </source>
</reference>
<dbReference type="InterPro" id="IPR029045">
    <property type="entry name" value="ClpP/crotonase-like_dom_sf"/>
</dbReference>
<accession>A0A2T2WZZ1</accession>
<dbReference type="PANTHER" id="PTHR43253">
    <property type="entry name" value="TRICORN PROTEASE HOMOLOG 2-RELATED"/>
    <property type="match status" value="1"/>
</dbReference>
<evidence type="ECO:0000313" key="13">
    <source>
        <dbReference type="Proteomes" id="UP000242699"/>
    </source>
</evidence>
<proteinExistence type="inferred from homology"/>
<dbReference type="PIRSF" id="PIRSF036421">
    <property type="entry name" value="Tricorn_protease"/>
    <property type="match status" value="1"/>
</dbReference>
<organism evidence="12 13">
    <name type="scientific">Sulfobacillus benefaciens</name>
    <dbReference type="NCBI Taxonomy" id="453960"/>
    <lineage>
        <taxon>Bacteria</taxon>
        <taxon>Bacillati</taxon>
        <taxon>Bacillota</taxon>
        <taxon>Clostridia</taxon>
        <taxon>Eubacteriales</taxon>
        <taxon>Clostridiales Family XVII. Incertae Sedis</taxon>
        <taxon>Sulfobacillus</taxon>
    </lineage>
</organism>
<evidence type="ECO:0000256" key="10">
    <source>
        <dbReference type="SAM" id="MobiDB-lite"/>
    </source>
</evidence>
<dbReference type="EC" id="3.4.21.-" evidence="7"/>
<dbReference type="Gene3D" id="3.30.750.44">
    <property type="match status" value="1"/>
</dbReference>
<evidence type="ECO:0000256" key="8">
    <source>
        <dbReference type="PIRSR" id="PIRSR036421-1"/>
    </source>
</evidence>
<name>A0A2T2WZZ1_9FIRM</name>
<evidence type="ECO:0000256" key="2">
    <source>
        <dbReference type="ARBA" id="ARBA00008524"/>
    </source>
</evidence>
<dbReference type="SUPFAM" id="SSF69304">
    <property type="entry name" value="Tricorn protease N-terminal domain"/>
    <property type="match status" value="1"/>
</dbReference>
<feature type="region of interest" description="Disordered" evidence="10">
    <location>
        <begin position="508"/>
        <end position="529"/>
    </location>
</feature>
<feature type="domain" description="Tail specific protease" evidence="11">
    <location>
        <begin position="813"/>
        <end position="1018"/>
    </location>
</feature>
<feature type="active site" description="Nucleophile" evidence="8">
    <location>
        <position position="949"/>
    </location>
</feature>
<feature type="compositionally biased region" description="Pro residues" evidence="10">
    <location>
        <begin position="1060"/>
        <end position="1072"/>
    </location>
</feature>
<dbReference type="Pfam" id="PF14684">
    <property type="entry name" value="Tricorn_C1"/>
    <property type="match status" value="1"/>
</dbReference>
<feature type="site" description="Transition state stabilizer; via amide nitrogen" evidence="9">
    <location>
        <position position="950"/>
    </location>
</feature>
<dbReference type="SMART" id="SM00245">
    <property type="entry name" value="TSPc"/>
    <property type="match status" value="1"/>
</dbReference>
<keyword evidence="5 7" id="KW-0378">Hydrolase</keyword>
<gene>
    <name evidence="12" type="ORF">C7B43_11435</name>
</gene>
<protein>
    <recommendedName>
        <fullName evidence="7">Tricorn protease homolog</fullName>
        <ecNumber evidence="7">3.4.21.-</ecNumber>
    </recommendedName>
</protein>
<dbReference type="Pfam" id="PF26549">
    <property type="entry name" value="Tricorn_N"/>
    <property type="match status" value="1"/>
</dbReference>
<evidence type="ECO:0000259" key="11">
    <source>
        <dbReference type="SMART" id="SM00245"/>
    </source>
</evidence>
<dbReference type="AlphaFoldDB" id="A0A2T2WZZ1"/>
<evidence type="ECO:0000313" key="12">
    <source>
        <dbReference type="EMBL" id="PSR27798.1"/>
    </source>
</evidence>
<dbReference type="SUPFAM" id="SSF50156">
    <property type="entry name" value="PDZ domain-like"/>
    <property type="match status" value="1"/>
</dbReference>
<feature type="active site" description="Charge relay system" evidence="8">
    <location>
        <position position="1007"/>
    </location>
</feature>
<evidence type="ECO:0000256" key="7">
    <source>
        <dbReference type="PIRNR" id="PIRNR036421"/>
    </source>
</evidence>
<dbReference type="GO" id="GO:0008236">
    <property type="term" value="F:serine-type peptidase activity"/>
    <property type="evidence" value="ECO:0007669"/>
    <property type="project" value="UniProtKB-UniRule"/>
</dbReference>
<dbReference type="EMBL" id="PXYT01000024">
    <property type="protein sequence ID" value="PSR27798.1"/>
    <property type="molecule type" value="Genomic_DNA"/>
</dbReference>
<dbReference type="Pfam" id="PF26550">
    <property type="entry name" value="Tricorn_2nd"/>
    <property type="match status" value="1"/>
</dbReference>
<evidence type="ECO:0000256" key="4">
    <source>
        <dbReference type="ARBA" id="ARBA00022670"/>
    </source>
</evidence>
<evidence type="ECO:0000256" key="6">
    <source>
        <dbReference type="ARBA" id="ARBA00022825"/>
    </source>
</evidence>
<dbReference type="GO" id="GO:0006508">
    <property type="term" value="P:proteolysis"/>
    <property type="evidence" value="ECO:0007669"/>
    <property type="project" value="UniProtKB-UniRule"/>
</dbReference>
<dbReference type="Gene3D" id="2.130.10.10">
    <property type="entry name" value="YVTN repeat-like/Quinoprotein amine dehydrogenase"/>
    <property type="match status" value="1"/>
</dbReference>